<dbReference type="Pfam" id="PF00379">
    <property type="entry name" value="Chitin_bind_4"/>
    <property type="match status" value="1"/>
</dbReference>
<dbReference type="AlphaFoldDB" id="A0A5E4MUG9"/>
<dbReference type="GO" id="GO:0031012">
    <property type="term" value="C:extracellular matrix"/>
    <property type="evidence" value="ECO:0007669"/>
    <property type="project" value="TreeGrafter"/>
</dbReference>
<dbReference type="OrthoDB" id="8194276at2759"/>
<name>A0A5E4MUG9_9HEMI</name>
<dbReference type="InterPro" id="IPR051217">
    <property type="entry name" value="Insect_Cuticle_Struc_Prot"/>
</dbReference>
<accession>A0A5E4MUG9</accession>
<gene>
    <name evidence="5" type="ORF">CINCED_3A001170</name>
</gene>
<evidence type="ECO:0000313" key="5">
    <source>
        <dbReference type="EMBL" id="VVC34501.1"/>
    </source>
</evidence>
<protein>
    <submittedName>
        <fullName evidence="5">Insect cuticle protein,Chitin-binding type R&amp;R consensus</fullName>
    </submittedName>
</protein>
<feature type="region of interest" description="Disordered" evidence="3">
    <location>
        <begin position="156"/>
        <end position="259"/>
    </location>
</feature>
<sequence>MDNPLHSFLSGRTPAKRELFTVAYCHVPVFRVFCVRRRRPLEITTADNIIIMIAQYLLVAAVAAVAMSVSVTQDEYARYIAQQQEKQPEKGQLVRRPVLVQVVQSAAGGAYPQPTPAASSARPAYQQAAAYQPLQASPAPAYQTLQASAYQPQPAKYQVSSYPQPAYQPPPQQAYQPQEQEYEQPEPQYQPPVRASQGPRPKAPSKPKASNRPEKPEDEENDNNPNAQYQFSFDISDDESTNYHNRKEQRDGEKISGSYSVVDSDGFIRTVTYTADPEEGFKAEVSREPTNIQVKIPTPAPQTPAPASQYRLPERKAQPQYITLPQADEQESAAPVDPISGYYQQLPQQQQQPAKAPSHRFAASRPQQAGSKAAALGYATAPTHPPVLYQAYQQ</sequence>
<keyword evidence="1 2" id="KW-0193">Cuticle</keyword>
<dbReference type="PANTHER" id="PTHR12236">
    <property type="entry name" value="STRUCTURAL CONTITUENT OF CUTICLE"/>
    <property type="match status" value="1"/>
</dbReference>
<dbReference type="PROSITE" id="PS51155">
    <property type="entry name" value="CHIT_BIND_RR_2"/>
    <property type="match status" value="1"/>
</dbReference>
<evidence type="ECO:0000256" key="2">
    <source>
        <dbReference type="PROSITE-ProRule" id="PRU00497"/>
    </source>
</evidence>
<keyword evidence="4" id="KW-0812">Transmembrane</keyword>
<dbReference type="PROSITE" id="PS00233">
    <property type="entry name" value="CHIT_BIND_RR_1"/>
    <property type="match status" value="1"/>
</dbReference>
<feature type="compositionally biased region" description="Low complexity" evidence="3">
    <location>
        <begin position="344"/>
        <end position="353"/>
    </location>
</feature>
<dbReference type="GO" id="GO:0042302">
    <property type="term" value="F:structural constituent of cuticle"/>
    <property type="evidence" value="ECO:0007669"/>
    <property type="project" value="UniProtKB-UniRule"/>
</dbReference>
<dbReference type="GO" id="GO:0005615">
    <property type="term" value="C:extracellular space"/>
    <property type="evidence" value="ECO:0007669"/>
    <property type="project" value="TreeGrafter"/>
</dbReference>
<dbReference type="InterPro" id="IPR031311">
    <property type="entry name" value="CHIT_BIND_RR_consensus"/>
</dbReference>
<organism evidence="5 6">
    <name type="scientific">Cinara cedri</name>
    <dbReference type="NCBI Taxonomy" id="506608"/>
    <lineage>
        <taxon>Eukaryota</taxon>
        <taxon>Metazoa</taxon>
        <taxon>Ecdysozoa</taxon>
        <taxon>Arthropoda</taxon>
        <taxon>Hexapoda</taxon>
        <taxon>Insecta</taxon>
        <taxon>Pterygota</taxon>
        <taxon>Neoptera</taxon>
        <taxon>Paraneoptera</taxon>
        <taxon>Hemiptera</taxon>
        <taxon>Sternorrhyncha</taxon>
        <taxon>Aphidomorpha</taxon>
        <taxon>Aphidoidea</taxon>
        <taxon>Aphididae</taxon>
        <taxon>Lachninae</taxon>
        <taxon>Cinara</taxon>
    </lineage>
</organism>
<keyword evidence="6" id="KW-1185">Reference proteome</keyword>
<evidence type="ECO:0000256" key="3">
    <source>
        <dbReference type="SAM" id="MobiDB-lite"/>
    </source>
</evidence>
<reference evidence="5 6" key="1">
    <citation type="submission" date="2019-08" db="EMBL/GenBank/DDBJ databases">
        <authorList>
            <person name="Alioto T."/>
            <person name="Alioto T."/>
            <person name="Gomez Garrido J."/>
        </authorList>
    </citation>
    <scope>NUCLEOTIDE SEQUENCE [LARGE SCALE GENOMIC DNA]</scope>
</reference>
<dbReference type="EMBL" id="CABPRJ010000997">
    <property type="protein sequence ID" value="VVC34501.1"/>
    <property type="molecule type" value="Genomic_DNA"/>
</dbReference>
<keyword evidence="4" id="KW-0472">Membrane</keyword>
<feature type="compositionally biased region" description="Basic and acidic residues" evidence="3">
    <location>
        <begin position="245"/>
        <end position="254"/>
    </location>
</feature>
<dbReference type="Proteomes" id="UP000325440">
    <property type="component" value="Unassembled WGS sequence"/>
</dbReference>
<feature type="region of interest" description="Disordered" evidence="3">
    <location>
        <begin position="275"/>
        <end position="378"/>
    </location>
</feature>
<evidence type="ECO:0000256" key="4">
    <source>
        <dbReference type="SAM" id="Phobius"/>
    </source>
</evidence>
<evidence type="ECO:0000313" key="6">
    <source>
        <dbReference type="Proteomes" id="UP000325440"/>
    </source>
</evidence>
<dbReference type="InterPro" id="IPR000618">
    <property type="entry name" value="Insect_cuticle"/>
</dbReference>
<evidence type="ECO:0000256" key="1">
    <source>
        <dbReference type="ARBA" id="ARBA00022460"/>
    </source>
</evidence>
<keyword evidence="4" id="KW-1133">Transmembrane helix</keyword>
<dbReference type="PANTHER" id="PTHR12236:SF18">
    <property type="entry name" value="CUTICULAR PROTEIN 66D"/>
    <property type="match status" value="1"/>
</dbReference>
<dbReference type="PRINTS" id="PR00947">
    <property type="entry name" value="CUTICLE"/>
</dbReference>
<feature type="transmembrane region" description="Helical" evidence="4">
    <location>
        <begin position="46"/>
        <end position="69"/>
    </location>
</feature>
<proteinExistence type="predicted"/>